<organism evidence="2 3">
    <name type="scientific">Nonomuraea turkmeniaca</name>
    <dbReference type="NCBI Taxonomy" id="103838"/>
    <lineage>
        <taxon>Bacteria</taxon>
        <taxon>Bacillati</taxon>
        <taxon>Actinomycetota</taxon>
        <taxon>Actinomycetes</taxon>
        <taxon>Streptosporangiales</taxon>
        <taxon>Streptosporangiaceae</taxon>
        <taxon>Nonomuraea</taxon>
    </lineage>
</organism>
<comment type="caution">
    <text evidence="2">The sequence shown here is derived from an EMBL/GenBank/DDBJ whole genome shotgun (WGS) entry which is preliminary data.</text>
</comment>
<name>A0A5S4EZU9_9ACTN</name>
<dbReference type="Proteomes" id="UP000309128">
    <property type="component" value="Unassembled WGS sequence"/>
</dbReference>
<keyword evidence="3" id="KW-1185">Reference proteome</keyword>
<proteinExistence type="predicted"/>
<dbReference type="AlphaFoldDB" id="A0A5S4EZU9"/>
<dbReference type="EMBL" id="VCKY01000241">
    <property type="protein sequence ID" value="TMR09307.1"/>
    <property type="molecule type" value="Genomic_DNA"/>
</dbReference>
<feature type="region of interest" description="Disordered" evidence="1">
    <location>
        <begin position="110"/>
        <end position="131"/>
    </location>
</feature>
<reference evidence="2 3" key="1">
    <citation type="submission" date="2019-05" db="EMBL/GenBank/DDBJ databases">
        <title>Draft genome sequence of Nonomuraea turkmeniaca DSM 43926.</title>
        <authorList>
            <person name="Saricaoglu S."/>
            <person name="Isik K."/>
        </authorList>
    </citation>
    <scope>NUCLEOTIDE SEQUENCE [LARGE SCALE GENOMIC DNA]</scope>
    <source>
        <strain evidence="2 3">DSM 43926</strain>
    </source>
</reference>
<feature type="compositionally biased region" description="Basic and acidic residues" evidence="1">
    <location>
        <begin position="122"/>
        <end position="131"/>
    </location>
</feature>
<evidence type="ECO:0000313" key="3">
    <source>
        <dbReference type="Proteomes" id="UP000309128"/>
    </source>
</evidence>
<sequence length="131" mass="14888">MARRSADLAKYPTRKPEQIRLYGRYADEVLGDLASEFECRRKELVKRIYALLKEAKRQGVDQGDDKYLRAMRATVGLVTASVCVRLARAGVRSLYPNFEKHCGAAVDGLRDKQYGKGKGRPRPPEDEKMEL</sequence>
<evidence type="ECO:0000313" key="2">
    <source>
        <dbReference type="EMBL" id="TMR09307.1"/>
    </source>
</evidence>
<dbReference type="OrthoDB" id="9850600at2"/>
<gene>
    <name evidence="2" type="ORF">ETD86_44195</name>
</gene>
<dbReference type="RefSeq" id="WP_138672606.1">
    <property type="nucleotide sequence ID" value="NZ_VCKY01000241.1"/>
</dbReference>
<accession>A0A5S4EZU9</accession>
<protein>
    <submittedName>
        <fullName evidence="2">Uncharacterized protein</fullName>
    </submittedName>
</protein>
<evidence type="ECO:0000256" key="1">
    <source>
        <dbReference type="SAM" id="MobiDB-lite"/>
    </source>
</evidence>